<organism evidence="6 7">
    <name type="scientific">Elysia marginata</name>
    <dbReference type="NCBI Taxonomy" id="1093978"/>
    <lineage>
        <taxon>Eukaryota</taxon>
        <taxon>Metazoa</taxon>
        <taxon>Spiralia</taxon>
        <taxon>Lophotrochozoa</taxon>
        <taxon>Mollusca</taxon>
        <taxon>Gastropoda</taxon>
        <taxon>Heterobranchia</taxon>
        <taxon>Euthyneura</taxon>
        <taxon>Panpulmonata</taxon>
        <taxon>Sacoglossa</taxon>
        <taxon>Placobranchoidea</taxon>
        <taxon>Plakobranchidae</taxon>
        <taxon>Elysia</taxon>
    </lineage>
</organism>
<dbReference type="PANTHER" id="PTHR45842">
    <property type="entry name" value="SYNAPTIC ADHESION-LIKE MOLECULE SALM"/>
    <property type="match status" value="1"/>
</dbReference>
<dbReference type="Pfam" id="PF13855">
    <property type="entry name" value="LRR_8"/>
    <property type="match status" value="3"/>
</dbReference>
<dbReference type="InterPro" id="IPR050467">
    <property type="entry name" value="LRFN"/>
</dbReference>
<dbReference type="SMART" id="SM00408">
    <property type="entry name" value="IGc2"/>
    <property type="match status" value="2"/>
</dbReference>
<dbReference type="SUPFAM" id="SSF48726">
    <property type="entry name" value="Immunoglobulin"/>
    <property type="match status" value="3"/>
</dbReference>
<keyword evidence="2" id="KW-0732">Signal</keyword>
<dbReference type="AlphaFoldDB" id="A0AAV4EUB2"/>
<dbReference type="PROSITE" id="PS51450">
    <property type="entry name" value="LRR"/>
    <property type="match status" value="4"/>
</dbReference>
<keyword evidence="1" id="KW-0433">Leucine-rich repeat</keyword>
<reference evidence="6 7" key="1">
    <citation type="journal article" date="2021" name="Elife">
        <title>Chloroplast acquisition without the gene transfer in kleptoplastic sea slugs, Plakobranchus ocellatus.</title>
        <authorList>
            <person name="Maeda T."/>
            <person name="Takahashi S."/>
            <person name="Yoshida T."/>
            <person name="Shimamura S."/>
            <person name="Takaki Y."/>
            <person name="Nagai Y."/>
            <person name="Toyoda A."/>
            <person name="Suzuki Y."/>
            <person name="Arimoto A."/>
            <person name="Ishii H."/>
            <person name="Satoh N."/>
            <person name="Nishiyama T."/>
            <person name="Hasebe M."/>
            <person name="Maruyama T."/>
            <person name="Minagawa J."/>
            <person name="Obokata J."/>
            <person name="Shigenobu S."/>
        </authorList>
    </citation>
    <scope>NUCLEOTIDE SEQUENCE [LARGE SCALE GENOMIC DNA]</scope>
</reference>
<dbReference type="EMBL" id="BMAT01000332">
    <property type="protein sequence ID" value="GFR64170.1"/>
    <property type="molecule type" value="Genomic_DNA"/>
</dbReference>
<dbReference type="InterPro" id="IPR013783">
    <property type="entry name" value="Ig-like_fold"/>
</dbReference>
<gene>
    <name evidence="6" type="ORF">ElyMa_000173100</name>
</gene>
<dbReference type="PANTHER" id="PTHR45842:SF21">
    <property type="entry name" value="IG-LIKE DOMAIN-CONTAINING PROTEIN"/>
    <property type="match status" value="1"/>
</dbReference>
<evidence type="ECO:0000256" key="2">
    <source>
        <dbReference type="ARBA" id="ARBA00022729"/>
    </source>
</evidence>
<dbReference type="PROSITE" id="PS50835">
    <property type="entry name" value="IG_LIKE"/>
    <property type="match status" value="3"/>
</dbReference>
<dbReference type="SUPFAM" id="SSF52058">
    <property type="entry name" value="L domain-like"/>
    <property type="match status" value="1"/>
</dbReference>
<protein>
    <submittedName>
        <fullName evidence="6">Leucine-rich repeats and immunoglobulin domains protein 1</fullName>
    </submittedName>
</protein>
<dbReference type="Gene3D" id="2.60.40.10">
    <property type="entry name" value="Immunoglobulins"/>
    <property type="match status" value="3"/>
</dbReference>
<comment type="caution">
    <text evidence="6">The sequence shown here is derived from an EMBL/GenBank/DDBJ whole genome shotgun (WGS) entry which is preliminary data.</text>
</comment>
<dbReference type="FunFam" id="2.60.40.10:FF:000150">
    <property type="entry name" value="Leucine rich repeats and immunoglobulin like domains 3"/>
    <property type="match status" value="1"/>
</dbReference>
<dbReference type="FunFam" id="3.80.10.10:FF:000023">
    <property type="entry name" value="Leucine rich repeats and immunoglobulin like domains 3"/>
    <property type="match status" value="1"/>
</dbReference>
<dbReference type="Proteomes" id="UP000762676">
    <property type="component" value="Unassembled WGS sequence"/>
</dbReference>
<dbReference type="FunFam" id="3.80.10.10:FF:001164">
    <property type="entry name" value="GH01279p"/>
    <property type="match status" value="1"/>
</dbReference>
<evidence type="ECO:0000256" key="4">
    <source>
        <dbReference type="ARBA" id="ARBA00023157"/>
    </source>
</evidence>
<evidence type="ECO:0000259" key="5">
    <source>
        <dbReference type="PROSITE" id="PS50835"/>
    </source>
</evidence>
<dbReference type="PRINTS" id="PR00019">
    <property type="entry name" value="LEURICHRPT"/>
</dbReference>
<evidence type="ECO:0000256" key="1">
    <source>
        <dbReference type="ARBA" id="ARBA00022614"/>
    </source>
</evidence>
<sequence length="684" mass="76708">MSAENCECDEMMVSSVSLWGGRDSREWRAFMLRALGNQRKKVAGHLKWANKLENNKLREIPVFPNPSGIRELYLSNNDIVSISFLALERMPNLKVLDLSGNNILSIVNGTFPAGCKITTLNLNANQIAVLGKGSLSNLTELQVLKLNKNKLRELPSKAFMALTKLRTLELMKNDISVIKGLTFKGLKALHTLKLKRNKIAVLQTAAFFTLESLHNLQLGHNRITAIKADWMFGLTSLKTLSLPRNRISEIDPKAWKCRHLEKLDLSYNQLTVIRTLTLKHLKVLLLNHNSISVIDGAFSVLRKLATLELNHNEISWSMEDMAGVFHSLSRLNRLGLRANGISSVPVHAFSGLQQLKELDLSENNITSIQENAFETLRKLETLKFNSSKLSCDCHLSWLPNWLQKNGFSLSATGSCFHPQLLRGMSIYQVDFKNDKECTDDQFLKPVILESPRSTVGNKGENMSLVCVAGVTGNSPPTFKWTRNKERLTASLYEVRATRDGDVNRYTSTLTLRNLRHSSGEAYQCIVSNEFGRAFSQKAYINVYVFPRFTEEPVDVTVKAGRSAELKCAAKGQPPPTVSWQKDGGVNFPAARQRRMKVYPEDSHFYILNVQAVDQGVYSCKAENEAGTITSNVTVTVLETPDFVKPMQRKVSTRRGEDSVLQCRASGSPQPKLSWLKDGKNLVVR</sequence>
<dbReference type="SMART" id="SM00369">
    <property type="entry name" value="LRR_TYP"/>
    <property type="match status" value="11"/>
</dbReference>
<dbReference type="Pfam" id="PF07679">
    <property type="entry name" value="I-set"/>
    <property type="match status" value="2"/>
</dbReference>
<dbReference type="SMART" id="SM00365">
    <property type="entry name" value="LRR_SD22"/>
    <property type="match status" value="8"/>
</dbReference>
<dbReference type="InterPro" id="IPR032675">
    <property type="entry name" value="LRR_dom_sf"/>
</dbReference>
<dbReference type="InterPro" id="IPR001611">
    <property type="entry name" value="Leu-rich_rpt"/>
</dbReference>
<keyword evidence="3" id="KW-0677">Repeat</keyword>
<name>A0AAV4EUB2_9GAST</name>
<feature type="domain" description="Ig-like" evidence="5">
    <location>
        <begin position="546"/>
        <end position="635"/>
    </location>
</feature>
<evidence type="ECO:0000313" key="7">
    <source>
        <dbReference type="Proteomes" id="UP000762676"/>
    </source>
</evidence>
<dbReference type="SMART" id="SM00409">
    <property type="entry name" value="IG"/>
    <property type="match status" value="2"/>
</dbReference>
<dbReference type="InterPro" id="IPR013098">
    <property type="entry name" value="Ig_I-set"/>
</dbReference>
<dbReference type="InterPro" id="IPR007110">
    <property type="entry name" value="Ig-like_dom"/>
</dbReference>
<feature type="domain" description="Ig-like" evidence="5">
    <location>
        <begin position="640"/>
        <end position="684"/>
    </location>
</feature>
<keyword evidence="7" id="KW-1185">Reference proteome</keyword>
<dbReference type="Gene3D" id="3.80.10.10">
    <property type="entry name" value="Ribonuclease Inhibitor"/>
    <property type="match status" value="4"/>
</dbReference>
<dbReference type="InterPro" id="IPR025875">
    <property type="entry name" value="Leu-rich_rpt_4"/>
</dbReference>
<dbReference type="InterPro" id="IPR003591">
    <property type="entry name" value="Leu-rich_rpt_typical-subtyp"/>
</dbReference>
<dbReference type="Pfam" id="PF13927">
    <property type="entry name" value="Ig_3"/>
    <property type="match status" value="1"/>
</dbReference>
<accession>A0AAV4EUB2</accession>
<dbReference type="InterPro" id="IPR036179">
    <property type="entry name" value="Ig-like_dom_sf"/>
</dbReference>
<dbReference type="InterPro" id="IPR003599">
    <property type="entry name" value="Ig_sub"/>
</dbReference>
<proteinExistence type="predicted"/>
<evidence type="ECO:0000313" key="6">
    <source>
        <dbReference type="EMBL" id="GFR64170.1"/>
    </source>
</evidence>
<keyword evidence="4" id="KW-1015">Disulfide bond</keyword>
<evidence type="ECO:0000256" key="3">
    <source>
        <dbReference type="ARBA" id="ARBA00022737"/>
    </source>
</evidence>
<dbReference type="Pfam" id="PF12799">
    <property type="entry name" value="LRR_4"/>
    <property type="match status" value="1"/>
</dbReference>
<feature type="domain" description="Ig-like" evidence="5">
    <location>
        <begin position="445"/>
        <end position="541"/>
    </location>
</feature>
<dbReference type="InterPro" id="IPR003598">
    <property type="entry name" value="Ig_sub2"/>
</dbReference>